<dbReference type="PANTHER" id="PTHR18929:SF132">
    <property type="entry name" value="PROTEIN DISULFIDE-ISOMERASE A3"/>
    <property type="match status" value="1"/>
</dbReference>
<dbReference type="AlphaFoldDB" id="A0A1X0R388"/>
<keyword evidence="8" id="KW-0413">Isomerase</keyword>
<dbReference type="OrthoDB" id="427280at2759"/>
<evidence type="ECO:0000256" key="10">
    <source>
        <dbReference type="SAM" id="SignalP"/>
    </source>
</evidence>
<dbReference type="GO" id="GO:0006457">
    <property type="term" value="P:protein folding"/>
    <property type="evidence" value="ECO:0007669"/>
    <property type="project" value="TreeGrafter"/>
</dbReference>
<dbReference type="InterPro" id="IPR005792">
    <property type="entry name" value="Prot_disulphide_isomerase"/>
</dbReference>
<evidence type="ECO:0000256" key="3">
    <source>
        <dbReference type="ARBA" id="ARBA00006347"/>
    </source>
</evidence>
<feature type="domain" description="Thioredoxin" evidence="11">
    <location>
        <begin position="346"/>
        <end position="468"/>
    </location>
</feature>
<evidence type="ECO:0000259" key="11">
    <source>
        <dbReference type="PROSITE" id="PS51352"/>
    </source>
</evidence>
<dbReference type="EC" id="5.3.4.1" evidence="4"/>
<sequence length="481" mass="54528">MKLLGLVISTILTCAAATTTHILHIDNESNFLDTIQSHKLVLVNFYVPDCEPCESIKPEYEKAAETLADSVRFAQVNCAESESICSAYRLKGYPTLQLFRRGKAVDVYSEEPTGIVNYLKSQMTFKLADIKTKAELEERKEKEPILIVAYVSPTDSVSIDQWKSISEEMMDDFAFALVTDDTLSATENISTLPTVVLYKHFDHLRDERKGDFKKEDIMDFIYINSVPLLGDITSKNFMDYVDAGRPLAYIFTDSLEMKNQMHELFLPLAEKYKDEFSFVHLNASQYPGQLELLSLDKQILPTLGIHNFKTGARYPFDQDVEFNLNRIDQFLSNIVDGGVEPVVKSQAFPQRSPNDTVHVVVGHEFNTVVFDNTKDVFIQIYAPWCRHSQQLAPIWQQLGDLVHHQNQDNGLVIAKMDGAVNDVPPSAGFQVKSYPTIKFVKAYTNEVVDYDGKRTLEDLVSFVNTHSSTAKIDLPVRHDEL</sequence>
<dbReference type="InterPro" id="IPR013766">
    <property type="entry name" value="Thioredoxin_domain"/>
</dbReference>
<evidence type="ECO:0000256" key="5">
    <source>
        <dbReference type="ARBA" id="ARBA00022729"/>
    </source>
</evidence>
<evidence type="ECO:0000256" key="8">
    <source>
        <dbReference type="ARBA" id="ARBA00023235"/>
    </source>
</evidence>
<evidence type="ECO:0000256" key="9">
    <source>
        <dbReference type="ARBA" id="ARBA00023284"/>
    </source>
</evidence>
<dbReference type="CDD" id="cd02995">
    <property type="entry name" value="PDI_a_PDI_a'_C"/>
    <property type="match status" value="1"/>
</dbReference>
<dbReference type="EMBL" id="KV921922">
    <property type="protein sequence ID" value="ORE06497.1"/>
    <property type="molecule type" value="Genomic_DNA"/>
</dbReference>
<evidence type="ECO:0000256" key="1">
    <source>
        <dbReference type="ARBA" id="ARBA00001182"/>
    </source>
</evidence>
<comment type="similarity">
    <text evidence="3">Belongs to the protein disulfide isomerase family.</text>
</comment>
<name>A0A1X0R388_RHIZD</name>
<gene>
    <name evidence="12" type="ORF">BCV72DRAFT_123957</name>
</gene>
<keyword evidence="7" id="KW-0256">Endoplasmic reticulum</keyword>
<dbReference type="GO" id="GO:0003756">
    <property type="term" value="F:protein disulfide isomerase activity"/>
    <property type="evidence" value="ECO:0007669"/>
    <property type="project" value="UniProtKB-EC"/>
</dbReference>
<evidence type="ECO:0000256" key="2">
    <source>
        <dbReference type="ARBA" id="ARBA00004319"/>
    </source>
</evidence>
<dbReference type="GO" id="GO:0005788">
    <property type="term" value="C:endoplasmic reticulum lumen"/>
    <property type="evidence" value="ECO:0007669"/>
    <property type="project" value="UniProtKB-SubCell"/>
</dbReference>
<protein>
    <recommendedName>
        <fullName evidence="4">protein disulfide-isomerase</fullName>
        <ecNumber evidence="4">5.3.4.1</ecNumber>
    </recommendedName>
</protein>
<dbReference type="PANTHER" id="PTHR18929">
    <property type="entry name" value="PROTEIN DISULFIDE ISOMERASE"/>
    <property type="match status" value="1"/>
</dbReference>
<dbReference type="Proteomes" id="UP000242414">
    <property type="component" value="Unassembled WGS sequence"/>
</dbReference>
<dbReference type="SUPFAM" id="SSF52833">
    <property type="entry name" value="Thioredoxin-like"/>
    <property type="match status" value="4"/>
</dbReference>
<evidence type="ECO:0000256" key="7">
    <source>
        <dbReference type="ARBA" id="ARBA00022824"/>
    </source>
</evidence>
<organism evidence="12">
    <name type="scientific">Rhizopus microsporus var. microsporus</name>
    <dbReference type="NCBI Taxonomy" id="86635"/>
    <lineage>
        <taxon>Eukaryota</taxon>
        <taxon>Fungi</taxon>
        <taxon>Fungi incertae sedis</taxon>
        <taxon>Mucoromycota</taxon>
        <taxon>Mucoromycotina</taxon>
        <taxon>Mucoromycetes</taxon>
        <taxon>Mucorales</taxon>
        <taxon>Mucorineae</taxon>
        <taxon>Rhizopodaceae</taxon>
        <taxon>Rhizopus</taxon>
    </lineage>
</organism>
<feature type="chain" id="PRO_5010865028" description="protein disulfide-isomerase" evidence="10">
    <location>
        <begin position="18"/>
        <end position="481"/>
    </location>
</feature>
<evidence type="ECO:0000256" key="6">
    <source>
        <dbReference type="ARBA" id="ARBA00022737"/>
    </source>
</evidence>
<dbReference type="PROSITE" id="PS51352">
    <property type="entry name" value="THIOREDOXIN_2"/>
    <property type="match status" value="2"/>
</dbReference>
<evidence type="ECO:0000313" key="12">
    <source>
        <dbReference type="EMBL" id="ORE06497.1"/>
    </source>
</evidence>
<dbReference type="Pfam" id="PF00085">
    <property type="entry name" value="Thioredoxin"/>
    <property type="match status" value="2"/>
</dbReference>
<accession>A0A1X0R388</accession>
<dbReference type="CDD" id="cd02981">
    <property type="entry name" value="PDI_b_family"/>
    <property type="match status" value="1"/>
</dbReference>
<dbReference type="VEuPathDB" id="FungiDB:BCV72DRAFT_123957"/>
<dbReference type="GO" id="GO:0034976">
    <property type="term" value="P:response to endoplasmic reticulum stress"/>
    <property type="evidence" value="ECO:0007669"/>
    <property type="project" value="TreeGrafter"/>
</dbReference>
<keyword evidence="9" id="KW-0676">Redox-active center</keyword>
<feature type="domain" description="Thioredoxin" evidence="11">
    <location>
        <begin position="9"/>
        <end position="135"/>
    </location>
</feature>
<comment type="subcellular location">
    <subcellularLocation>
        <location evidence="2">Endoplasmic reticulum lumen</location>
    </subcellularLocation>
</comment>
<dbReference type="CDD" id="cd02961">
    <property type="entry name" value="PDI_a_family"/>
    <property type="match status" value="1"/>
</dbReference>
<dbReference type="Gene3D" id="3.40.30.10">
    <property type="entry name" value="Glutaredoxin"/>
    <property type="match status" value="4"/>
</dbReference>
<comment type="catalytic activity">
    <reaction evidence="1">
        <text>Catalyzes the rearrangement of -S-S- bonds in proteins.</text>
        <dbReference type="EC" id="5.3.4.1"/>
    </reaction>
</comment>
<keyword evidence="5 10" id="KW-0732">Signal</keyword>
<dbReference type="InterPro" id="IPR036249">
    <property type="entry name" value="Thioredoxin-like_sf"/>
</dbReference>
<reference evidence="12" key="1">
    <citation type="journal article" date="2016" name="Proc. Natl. Acad. Sci. U.S.A.">
        <title>Lipid metabolic changes in an early divergent fungus govern the establishment of a mutualistic symbiosis with endobacteria.</title>
        <authorList>
            <person name="Lastovetsky O.A."/>
            <person name="Gaspar M.L."/>
            <person name="Mondo S.J."/>
            <person name="LaButti K.M."/>
            <person name="Sandor L."/>
            <person name="Grigoriev I.V."/>
            <person name="Henry S.A."/>
            <person name="Pawlowska T.E."/>
        </authorList>
    </citation>
    <scope>NUCLEOTIDE SEQUENCE [LARGE SCALE GENOMIC DNA]</scope>
    <source>
        <strain evidence="12">ATCC 52814</strain>
    </source>
</reference>
<proteinExistence type="inferred from homology"/>
<dbReference type="NCBIfam" id="TIGR01130">
    <property type="entry name" value="ER_PDI_fam"/>
    <property type="match status" value="1"/>
</dbReference>
<dbReference type="CDD" id="cd02982">
    <property type="entry name" value="PDI_b'_family"/>
    <property type="match status" value="1"/>
</dbReference>
<dbReference type="Pfam" id="PF13848">
    <property type="entry name" value="Thioredoxin_6"/>
    <property type="match status" value="1"/>
</dbReference>
<feature type="signal peptide" evidence="10">
    <location>
        <begin position="1"/>
        <end position="17"/>
    </location>
</feature>
<keyword evidence="6" id="KW-0677">Repeat</keyword>
<evidence type="ECO:0000256" key="4">
    <source>
        <dbReference type="ARBA" id="ARBA00012723"/>
    </source>
</evidence>